<dbReference type="Proteomes" id="UP000317839">
    <property type="component" value="Unassembled WGS sequence"/>
</dbReference>
<keyword evidence="2" id="KW-1185">Reference proteome</keyword>
<dbReference type="RefSeq" id="WP_142942808.1">
    <property type="nucleotide sequence ID" value="NZ_VIKR01000003.1"/>
</dbReference>
<comment type="caution">
    <text evidence="1">The sequence shown here is derived from an EMBL/GenBank/DDBJ whole genome shotgun (WGS) entry which is preliminary data.</text>
</comment>
<reference evidence="1 2" key="1">
    <citation type="submission" date="2019-06" db="EMBL/GenBank/DDBJ databases">
        <title>Draft genome of Aliikangiella marina GYP-15.</title>
        <authorList>
            <person name="Wang G."/>
        </authorList>
    </citation>
    <scope>NUCLEOTIDE SEQUENCE [LARGE SCALE GENOMIC DNA]</scope>
    <source>
        <strain evidence="1 2">GYP-15</strain>
    </source>
</reference>
<gene>
    <name evidence="1" type="ORF">FLL45_14685</name>
</gene>
<accession>A0A545TA58</accession>
<proteinExistence type="predicted"/>
<protein>
    <submittedName>
        <fullName evidence="1">DUF4262 domain-containing protein</fullName>
    </submittedName>
</protein>
<dbReference type="InterPro" id="IPR025358">
    <property type="entry name" value="DUF4262"/>
</dbReference>
<organism evidence="1 2">
    <name type="scientific">Aliikangiella marina</name>
    <dbReference type="NCBI Taxonomy" id="1712262"/>
    <lineage>
        <taxon>Bacteria</taxon>
        <taxon>Pseudomonadati</taxon>
        <taxon>Pseudomonadota</taxon>
        <taxon>Gammaproteobacteria</taxon>
        <taxon>Oceanospirillales</taxon>
        <taxon>Pleioneaceae</taxon>
        <taxon>Aliikangiella</taxon>
    </lineage>
</organism>
<evidence type="ECO:0000313" key="2">
    <source>
        <dbReference type="Proteomes" id="UP000317839"/>
    </source>
</evidence>
<sequence>MDEQDKKALDDIEQYGCHVLSIMEGEGEPCFSYSIGINKKQGKPDLVVVGLKSELAHSIINNYKDRLQEGELIEPGKFYSDFLGGFDVCFDKVSLKHYDEYFGWGKWLHDGYEFDVLQLIWPTTEGVWP</sequence>
<dbReference type="Pfam" id="PF14081">
    <property type="entry name" value="DUF4262"/>
    <property type="match status" value="1"/>
</dbReference>
<dbReference type="EMBL" id="VIKR01000003">
    <property type="protein sequence ID" value="TQV74100.1"/>
    <property type="molecule type" value="Genomic_DNA"/>
</dbReference>
<dbReference type="AlphaFoldDB" id="A0A545TA58"/>
<dbReference type="OrthoDB" id="9793188at2"/>
<name>A0A545TA58_9GAMM</name>
<evidence type="ECO:0000313" key="1">
    <source>
        <dbReference type="EMBL" id="TQV74100.1"/>
    </source>
</evidence>